<dbReference type="RefSeq" id="WP_302721021.1">
    <property type="nucleotide sequence ID" value="NZ_JAULRU010000220.1"/>
</dbReference>
<name>A0ABU4S143_9GAMM</name>
<keyword evidence="1" id="KW-0732">Signal</keyword>
<dbReference type="Proteomes" id="UP001273505">
    <property type="component" value="Unassembled WGS sequence"/>
</dbReference>
<dbReference type="SUPFAM" id="SSF48208">
    <property type="entry name" value="Six-hairpin glycosidases"/>
    <property type="match status" value="1"/>
</dbReference>
<organism evidence="2 3">
    <name type="scientific">Gilvimarinus gilvus</name>
    <dbReference type="NCBI Taxonomy" id="3058038"/>
    <lineage>
        <taxon>Bacteria</taxon>
        <taxon>Pseudomonadati</taxon>
        <taxon>Pseudomonadota</taxon>
        <taxon>Gammaproteobacteria</taxon>
        <taxon>Cellvibrionales</taxon>
        <taxon>Cellvibrionaceae</taxon>
        <taxon>Gilvimarinus</taxon>
    </lineage>
</organism>
<sequence>MITIIKSLPASLSLVSAMSVLCGIPGGLTTMAAPDAGDPSTLPIDRHALVNRHNPINQSPDILSPFSLGNGEFAVTVDATGLQTFPNIYEQGIPLGTLSQWGWHSTPNVDGYQLSDTFERYNVDGRDISYAAKQHSDAGQWLRANPHRLHLGRVGFARRDKSIGVTDISAISQKLDMWQGTVNSQFELDGQLVTVKTAVHPERDQLTVTASSKLLQQQDLAVEFEFPYGTLSWGKKTADWQSPEKHTTEVVEQRAQGIILKRTLDATVYYVAIAWAGEVRWQKTDAHRYVLQGTAEELSFSVTYAPTKLLLVPADANRDFSVVKAHWQDFWLSGGAIDLSLSKDSRAHELERRIILSRYLTAIQTSGSLPPSETGLTCNSWYGKFHLEMHWWHGVHYALWNKPTLFEKSLAWYQEQLPQATAKAARQGYKGARWPKMVGPNAAESPSTIGVFLVWQQPHPIYFAELLYQLNGKSRESLEQYKEIVLATTEFMVDYLVWNEQTQVYDLAGPIIPAQEIYSADETHNPTFELAYWRYGLQLAQRWRNRLQLAPDEALNDRLQYLAPLPKFNNHYVNAGNALNTFEDASHLNDHPSVLGILGMLPGHDVDKSALNNSFTKIFASWNWQRTWGWDYPLVAMTAARLGRTEQAIDALLMQVPKNTYLNNGHNYQEDSLPIYLPGNGALLSAVAMMAAGWEGSPSRHAPGFPAAGWTVRVENINPLP</sequence>
<feature type="chain" id="PRO_5045175465" description="Glycoside hydrolase family 65" evidence="1">
    <location>
        <begin position="23"/>
        <end position="721"/>
    </location>
</feature>
<proteinExistence type="predicted"/>
<evidence type="ECO:0000256" key="1">
    <source>
        <dbReference type="SAM" id="SignalP"/>
    </source>
</evidence>
<dbReference type="InterPro" id="IPR008928">
    <property type="entry name" value="6-hairpin_glycosidase_sf"/>
</dbReference>
<evidence type="ECO:0000313" key="2">
    <source>
        <dbReference type="EMBL" id="MDX6850858.1"/>
    </source>
</evidence>
<dbReference type="InterPro" id="IPR012341">
    <property type="entry name" value="6hp_glycosidase-like_sf"/>
</dbReference>
<evidence type="ECO:0008006" key="4">
    <source>
        <dbReference type="Google" id="ProtNLM"/>
    </source>
</evidence>
<feature type="signal peptide" evidence="1">
    <location>
        <begin position="1"/>
        <end position="22"/>
    </location>
</feature>
<dbReference type="EMBL" id="JAXAFO010000033">
    <property type="protein sequence ID" value="MDX6850858.1"/>
    <property type="molecule type" value="Genomic_DNA"/>
</dbReference>
<protein>
    <recommendedName>
        <fullName evidence="4">Glycoside hydrolase family 65</fullName>
    </recommendedName>
</protein>
<evidence type="ECO:0000313" key="3">
    <source>
        <dbReference type="Proteomes" id="UP001273505"/>
    </source>
</evidence>
<keyword evidence="3" id="KW-1185">Reference proteome</keyword>
<dbReference type="Gene3D" id="1.50.10.10">
    <property type="match status" value="1"/>
</dbReference>
<reference evidence="2 3" key="1">
    <citation type="submission" date="2023-11" db="EMBL/GenBank/DDBJ databases">
        <title>Gilvimarinus fulvus sp. nov., isolated from the surface of Kelp.</title>
        <authorList>
            <person name="Sun Y.Y."/>
            <person name="Gong Y."/>
            <person name="Du Z.J."/>
        </authorList>
    </citation>
    <scope>NUCLEOTIDE SEQUENCE [LARGE SCALE GENOMIC DNA]</scope>
    <source>
        <strain evidence="2 3">SDUM040013</strain>
    </source>
</reference>
<comment type="caution">
    <text evidence="2">The sequence shown here is derived from an EMBL/GenBank/DDBJ whole genome shotgun (WGS) entry which is preliminary data.</text>
</comment>
<gene>
    <name evidence="2" type="ORF">SCD92_15900</name>
</gene>
<accession>A0ABU4S143</accession>